<proteinExistence type="predicted"/>
<gene>
    <name evidence="1" type="ORF">PAECIP111802_05889</name>
</gene>
<accession>A0ABM8VR28</accession>
<comment type="caution">
    <text evidence="1">The sequence shown here is derived from an EMBL/GenBank/DDBJ whole genome shotgun (WGS) entry which is preliminary data.</text>
</comment>
<organism evidence="1 2">
    <name type="scientific">Paenibacillus allorhizosphaerae</name>
    <dbReference type="NCBI Taxonomy" id="2849866"/>
    <lineage>
        <taxon>Bacteria</taxon>
        <taxon>Bacillati</taxon>
        <taxon>Bacillota</taxon>
        <taxon>Bacilli</taxon>
        <taxon>Bacillales</taxon>
        <taxon>Paenibacillaceae</taxon>
        <taxon>Paenibacillus</taxon>
    </lineage>
</organism>
<name>A0ABM8VR28_9BACL</name>
<dbReference type="Proteomes" id="UP000730618">
    <property type="component" value="Unassembled WGS sequence"/>
</dbReference>
<evidence type="ECO:0000313" key="2">
    <source>
        <dbReference type="Proteomes" id="UP000730618"/>
    </source>
</evidence>
<sequence>MIFPLRCERKGKLDWLEYNMKRSLGMKSDTIQEQELGTKEVICTMKALMYYDKRIPELKHILTKYAGS</sequence>
<dbReference type="EMBL" id="CAJVCE010000023">
    <property type="protein sequence ID" value="CAG7654811.1"/>
    <property type="molecule type" value="Genomic_DNA"/>
</dbReference>
<keyword evidence="2" id="KW-1185">Reference proteome</keyword>
<reference evidence="1 2" key="1">
    <citation type="submission" date="2021-06" db="EMBL/GenBank/DDBJ databases">
        <authorList>
            <person name="Criscuolo A."/>
        </authorList>
    </citation>
    <scope>NUCLEOTIDE SEQUENCE [LARGE SCALE GENOMIC DNA]</scope>
    <source>
        <strain evidence="2">CIP 111802</strain>
    </source>
</reference>
<protein>
    <submittedName>
        <fullName evidence="1">Uncharacterized protein</fullName>
    </submittedName>
</protein>
<evidence type="ECO:0000313" key="1">
    <source>
        <dbReference type="EMBL" id="CAG7654811.1"/>
    </source>
</evidence>